<dbReference type="FunFam" id="3.30.160.60:FF:000733">
    <property type="entry name" value="Zinc finger protein 236 variant"/>
    <property type="match status" value="1"/>
</dbReference>
<evidence type="ECO:0000259" key="13">
    <source>
        <dbReference type="PROSITE" id="PS50157"/>
    </source>
</evidence>
<dbReference type="SMART" id="SM00355">
    <property type="entry name" value="ZnF_C2H2"/>
    <property type="match status" value="10"/>
</dbReference>
<dbReference type="AlphaFoldDB" id="A0AA36F2W7"/>
<name>A0AA36F2W7_OCTVU</name>
<keyword evidence="5" id="KW-0862">Zinc</keyword>
<feature type="domain" description="C2H2-type" evidence="13">
    <location>
        <begin position="658"/>
        <end position="685"/>
    </location>
</feature>
<dbReference type="InterPro" id="IPR036236">
    <property type="entry name" value="Znf_C2H2_sf"/>
</dbReference>
<dbReference type="SUPFAM" id="SSF57667">
    <property type="entry name" value="beta-beta-alpha zinc fingers"/>
    <property type="match status" value="6"/>
</dbReference>
<feature type="region of interest" description="Disordered" evidence="11">
    <location>
        <begin position="887"/>
        <end position="918"/>
    </location>
</feature>
<feature type="domain" description="C2H2-type" evidence="13">
    <location>
        <begin position="798"/>
        <end position="825"/>
    </location>
</feature>
<evidence type="ECO:0000256" key="6">
    <source>
        <dbReference type="ARBA" id="ARBA00023015"/>
    </source>
</evidence>
<keyword evidence="4 10" id="KW-0863">Zinc-finger</keyword>
<keyword evidence="9" id="KW-0539">Nucleus</keyword>
<evidence type="ECO:0000256" key="4">
    <source>
        <dbReference type="ARBA" id="ARBA00022771"/>
    </source>
</evidence>
<feature type="transmembrane region" description="Helical" evidence="12">
    <location>
        <begin position="115"/>
        <end position="135"/>
    </location>
</feature>
<feature type="domain" description="C2H2-type" evidence="13">
    <location>
        <begin position="770"/>
        <end position="797"/>
    </location>
</feature>
<feature type="domain" description="C2H2-type" evidence="13">
    <location>
        <begin position="686"/>
        <end position="713"/>
    </location>
</feature>
<keyword evidence="12" id="KW-1133">Transmembrane helix</keyword>
<dbReference type="InterPro" id="IPR036259">
    <property type="entry name" value="MFS_trans_sf"/>
</dbReference>
<feature type="transmembrane region" description="Helical" evidence="12">
    <location>
        <begin position="428"/>
        <end position="447"/>
    </location>
</feature>
<dbReference type="FunFam" id="3.30.160.60:FF:001498">
    <property type="entry name" value="Zinc finger protein 404"/>
    <property type="match status" value="2"/>
</dbReference>
<organism evidence="14 15">
    <name type="scientific">Octopus vulgaris</name>
    <name type="common">Common octopus</name>
    <dbReference type="NCBI Taxonomy" id="6645"/>
    <lineage>
        <taxon>Eukaryota</taxon>
        <taxon>Metazoa</taxon>
        <taxon>Spiralia</taxon>
        <taxon>Lophotrochozoa</taxon>
        <taxon>Mollusca</taxon>
        <taxon>Cephalopoda</taxon>
        <taxon>Coleoidea</taxon>
        <taxon>Octopodiformes</taxon>
        <taxon>Octopoda</taxon>
        <taxon>Incirrata</taxon>
        <taxon>Octopodidae</taxon>
        <taxon>Octopus</taxon>
    </lineage>
</organism>
<dbReference type="Gene3D" id="3.30.160.60">
    <property type="entry name" value="Classic Zinc Finger"/>
    <property type="match status" value="10"/>
</dbReference>
<dbReference type="PROSITE" id="PS50157">
    <property type="entry name" value="ZINC_FINGER_C2H2_2"/>
    <property type="match status" value="10"/>
</dbReference>
<evidence type="ECO:0000256" key="1">
    <source>
        <dbReference type="ARBA" id="ARBA00004123"/>
    </source>
</evidence>
<dbReference type="SMART" id="SM00614">
    <property type="entry name" value="ZnF_BED"/>
    <property type="match status" value="4"/>
</dbReference>
<evidence type="ECO:0000313" key="15">
    <source>
        <dbReference type="Proteomes" id="UP001162480"/>
    </source>
</evidence>
<feature type="domain" description="C2H2-type" evidence="13">
    <location>
        <begin position="742"/>
        <end position="769"/>
    </location>
</feature>
<evidence type="ECO:0000256" key="5">
    <source>
        <dbReference type="ARBA" id="ARBA00022833"/>
    </source>
</evidence>
<proteinExistence type="predicted"/>
<dbReference type="FunFam" id="3.30.160.60:FF:000325">
    <property type="entry name" value="ZFP90 zinc finger protein"/>
    <property type="match status" value="1"/>
</dbReference>
<dbReference type="GO" id="GO:0001227">
    <property type="term" value="F:DNA-binding transcription repressor activity, RNA polymerase II-specific"/>
    <property type="evidence" value="ECO:0007669"/>
    <property type="project" value="TreeGrafter"/>
</dbReference>
<feature type="compositionally biased region" description="Polar residues" evidence="11">
    <location>
        <begin position="902"/>
        <end position="918"/>
    </location>
</feature>
<dbReference type="FunFam" id="3.30.160.60:FF:000290">
    <property type="entry name" value="Zinc finger protein 697 isoform X1"/>
    <property type="match status" value="1"/>
</dbReference>
<dbReference type="FunFam" id="3.30.160.60:FF:000624">
    <property type="entry name" value="zinc finger protein 697"/>
    <property type="match status" value="1"/>
</dbReference>
<dbReference type="PANTHER" id="PTHR24399:SF23">
    <property type="entry name" value="C2H2-TYPE DOMAIN-CONTAINING PROTEIN"/>
    <property type="match status" value="1"/>
</dbReference>
<evidence type="ECO:0000256" key="7">
    <source>
        <dbReference type="ARBA" id="ARBA00023125"/>
    </source>
</evidence>
<dbReference type="Pfam" id="PF13347">
    <property type="entry name" value="MFS_2"/>
    <property type="match status" value="1"/>
</dbReference>
<reference evidence="14" key="1">
    <citation type="submission" date="2023-08" db="EMBL/GenBank/DDBJ databases">
        <authorList>
            <person name="Alioto T."/>
            <person name="Alioto T."/>
            <person name="Gomez Garrido J."/>
        </authorList>
    </citation>
    <scope>NUCLEOTIDE SEQUENCE</scope>
</reference>
<comment type="subcellular location">
    <subcellularLocation>
        <location evidence="1">Nucleus</location>
    </subcellularLocation>
</comment>
<dbReference type="GO" id="GO:0000978">
    <property type="term" value="F:RNA polymerase II cis-regulatory region sequence-specific DNA binding"/>
    <property type="evidence" value="ECO:0007669"/>
    <property type="project" value="TreeGrafter"/>
</dbReference>
<feature type="transmembrane region" description="Helical" evidence="12">
    <location>
        <begin position="89"/>
        <end position="109"/>
    </location>
</feature>
<feature type="domain" description="C2H2-type" evidence="13">
    <location>
        <begin position="826"/>
        <end position="853"/>
    </location>
</feature>
<keyword evidence="8" id="KW-0804">Transcription</keyword>
<dbReference type="Proteomes" id="UP001162480">
    <property type="component" value="Chromosome 5"/>
</dbReference>
<sequence length="918" mass="103959">MDPPVEMRYRSLWKRISSYALTSFAFSFLNSIFQFYYVKIFLNIYHIEESWFHIAQIVFMIWNAINDPLFAYIQDMSGYSFVRSRRETILYAAPFLSLAFLIPWFPWSIGTWLTGIHLIMSLCLYDTAFTYIGLAHCCLSTEMSHVHKDRLQLIQFAELACLFGGTSVFFCEYFTQSLKNFGNFQILCFIIACISCLCMRYTGKNAFTEYDIASSDNCCGESKKSSESITIILRQLFTNRNFITFVLVNFFQIFHKTFISNFMAIFIDQLLPDTAISTFTRSTYYGAINVLPQILVILCAPLVAKVGYYYVTLGNFIFKILFGVLMCLVGPSYPLLFLTFLLADSSYTCATYSLINMPLSDVADENAATYNRPKPISSMIYGMSALIEKPAISISPMFIVNILNSYGYQQLKEGKLSLSKTNMLKSTMFNLIYIIPICMGCVQLVIWNSDYLNKRVVHLKKKDSVTDFSVHYLPSPALQKILIQNSIMDSVSQNIADSSLTPKNFSRSFNQDMITSQNRNDPCKFYGISYTETACAVSAYIPPASHPLIPSQSLDNNGSLMISVTSQSVHTGVLPALPDASLQPSSNSKAINSKKLDQPRPYNCHFCSKKFSQSGHLTKHLRVHTGEKPYECTFCKKRFSQSNNLTAHMRTHTAEKPYECPCCGLAFSRSDNLATHVRTHTGEKCFPCTMCPKSFSHSGNLTEHIKTHTGEKPFECEYCNKKFSQSGHLTKHLRIHKGEKPFTCNFCSKAFSQSNNLTVHLRIHTAERPFLCNFCSSTFPRSDSLKRHLRVHSGERIYECNHCEKTFSHAGNLSEHLKTHTGEKPYACTLCEKKFVQSGHLTKHLRTHTGEKPFSCSVCKKSFIQSGHLSKHMKIHQKDSLYLGTCSKDSSSTDPPEALTEPPTSESVCAETQPTISL</sequence>
<dbReference type="FunFam" id="3.30.160.60:FF:000597">
    <property type="entry name" value="zinc finger protein 236 isoform X3"/>
    <property type="match status" value="1"/>
</dbReference>
<dbReference type="PROSITE" id="PS00028">
    <property type="entry name" value="ZINC_FINGER_C2H2_1"/>
    <property type="match status" value="10"/>
</dbReference>
<evidence type="ECO:0000256" key="12">
    <source>
        <dbReference type="SAM" id="Phobius"/>
    </source>
</evidence>
<dbReference type="SUPFAM" id="SSF103473">
    <property type="entry name" value="MFS general substrate transporter"/>
    <property type="match status" value="1"/>
</dbReference>
<feature type="transmembrane region" description="Helical" evidence="12">
    <location>
        <begin position="242"/>
        <end position="264"/>
    </location>
</feature>
<dbReference type="FunFam" id="3.30.160.60:FF:001443">
    <property type="entry name" value="Zinc finger protein 668"/>
    <property type="match status" value="1"/>
</dbReference>
<keyword evidence="2" id="KW-0479">Metal-binding</keyword>
<evidence type="ECO:0000256" key="9">
    <source>
        <dbReference type="ARBA" id="ARBA00023242"/>
    </source>
</evidence>
<feature type="transmembrane region" description="Helical" evidence="12">
    <location>
        <begin position="16"/>
        <end position="38"/>
    </location>
</feature>
<evidence type="ECO:0000256" key="10">
    <source>
        <dbReference type="PROSITE-ProRule" id="PRU00042"/>
    </source>
</evidence>
<feature type="transmembrane region" description="Helical" evidence="12">
    <location>
        <begin position="284"/>
        <end position="304"/>
    </location>
</feature>
<keyword evidence="12" id="KW-0472">Membrane</keyword>
<dbReference type="PANTHER" id="PTHR24399">
    <property type="entry name" value="ZINC FINGER AND BTB DOMAIN-CONTAINING"/>
    <property type="match status" value="1"/>
</dbReference>
<feature type="transmembrane region" description="Helical" evidence="12">
    <location>
        <begin position="181"/>
        <end position="199"/>
    </location>
</feature>
<keyword evidence="3" id="KW-0677">Repeat</keyword>
<feature type="transmembrane region" description="Helical" evidence="12">
    <location>
        <begin position="156"/>
        <end position="175"/>
    </location>
</feature>
<protein>
    <submittedName>
        <fullName evidence="14">Transmembrane protein 180-like</fullName>
    </submittedName>
</protein>
<evidence type="ECO:0000313" key="14">
    <source>
        <dbReference type="EMBL" id="CAI9722479.1"/>
    </source>
</evidence>
<feature type="domain" description="C2H2-type" evidence="13">
    <location>
        <begin position="854"/>
        <end position="881"/>
    </location>
</feature>
<evidence type="ECO:0000256" key="3">
    <source>
        <dbReference type="ARBA" id="ARBA00022737"/>
    </source>
</evidence>
<evidence type="ECO:0000256" key="11">
    <source>
        <dbReference type="SAM" id="MobiDB-lite"/>
    </source>
</evidence>
<feature type="domain" description="C2H2-type" evidence="13">
    <location>
        <begin position="602"/>
        <end position="629"/>
    </location>
</feature>
<feature type="domain" description="C2H2-type" evidence="13">
    <location>
        <begin position="714"/>
        <end position="741"/>
    </location>
</feature>
<evidence type="ECO:0000256" key="2">
    <source>
        <dbReference type="ARBA" id="ARBA00022723"/>
    </source>
</evidence>
<keyword evidence="12" id="KW-0812">Transmembrane</keyword>
<keyword evidence="7" id="KW-0238">DNA-binding</keyword>
<dbReference type="FunFam" id="3.30.160.60:FF:000478">
    <property type="entry name" value="Zinc finger protein 133"/>
    <property type="match status" value="1"/>
</dbReference>
<dbReference type="Pfam" id="PF00096">
    <property type="entry name" value="zf-C2H2"/>
    <property type="match status" value="10"/>
</dbReference>
<dbReference type="GO" id="GO:0005654">
    <property type="term" value="C:nucleoplasm"/>
    <property type="evidence" value="ECO:0007669"/>
    <property type="project" value="TreeGrafter"/>
</dbReference>
<keyword evidence="15" id="KW-1185">Reference proteome</keyword>
<feature type="domain" description="C2H2-type" evidence="13">
    <location>
        <begin position="630"/>
        <end position="657"/>
    </location>
</feature>
<feature type="transmembrane region" description="Helical" evidence="12">
    <location>
        <begin position="50"/>
        <end position="69"/>
    </location>
</feature>
<keyword evidence="6" id="KW-0805">Transcription regulation</keyword>
<dbReference type="InterPro" id="IPR013087">
    <property type="entry name" value="Znf_C2H2_type"/>
</dbReference>
<evidence type="ECO:0000256" key="8">
    <source>
        <dbReference type="ARBA" id="ARBA00023163"/>
    </source>
</evidence>
<dbReference type="FunFam" id="3.30.160.60:FF:000446">
    <property type="entry name" value="Zinc finger protein"/>
    <property type="match status" value="1"/>
</dbReference>
<dbReference type="GO" id="GO:0008270">
    <property type="term" value="F:zinc ion binding"/>
    <property type="evidence" value="ECO:0007669"/>
    <property type="project" value="UniProtKB-KW"/>
</dbReference>
<feature type="transmembrane region" description="Helical" evidence="12">
    <location>
        <begin position="391"/>
        <end position="408"/>
    </location>
</feature>
<feature type="transmembrane region" description="Helical" evidence="12">
    <location>
        <begin position="316"/>
        <end position="343"/>
    </location>
</feature>
<accession>A0AA36F2W7</accession>
<dbReference type="EMBL" id="OX597818">
    <property type="protein sequence ID" value="CAI9722479.1"/>
    <property type="molecule type" value="Genomic_DNA"/>
</dbReference>
<gene>
    <name evidence="14" type="ORF">OCTVUL_1B013107</name>
</gene>